<evidence type="ECO:0000256" key="6">
    <source>
        <dbReference type="ARBA" id="ARBA00023033"/>
    </source>
</evidence>
<dbReference type="CDD" id="cd11029">
    <property type="entry name" value="CYP107-like"/>
    <property type="match status" value="1"/>
</dbReference>
<dbReference type="SUPFAM" id="SSF48264">
    <property type="entry name" value="Cytochrome P450"/>
    <property type="match status" value="1"/>
</dbReference>
<dbReference type="Proteomes" id="UP000655589">
    <property type="component" value="Unassembled WGS sequence"/>
</dbReference>
<dbReference type="PRINTS" id="PR00359">
    <property type="entry name" value="BP450"/>
</dbReference>
<dbReference type="PRINTS" id="PR00385">
    <property type="entry name" value="P450"/>
</dbReference>
<evidence type="ECO:0000256" key="3">
    <source>
        <dbReference type="ARBA" id="ARBA00022723"/>
    </source>
</evidence>
<evidence type="ECO:0000256" key="1">
    <source>
        <dbReference type="ARBA" id="ARBA00010617"/>
    </source>
</evidence>
<dbReference type="GO" id="GO:0020037">
    <property type="term" value="F:heme binding"/>
    <property type="evidence" value="ECO:0007669"/>
    <property type="project" value="InterPro"/>
</dbReference>
<dbReference type="InterPro" id="IPR001128">
    <property type="entry name" value="Cyt_P450"/>
</dbReference>
<evidence type="ECO:0000256" key="7">
    <source>
        <dbReference type="RuleBase" id="RU000461"/>
    </source>
</evidence>
<gene>
    <name evidence="8" type="ORF">GCM10010102_03670</name>
</gene>
<dbReference type="RefSeq" id="WP_171106084.1">
    <property type="nucleotide sequence ID" value="NZ_BMPT01000001.1"/>
</dbReference>
<dbReference type="InterPro" id="IPR017972">
    <property type="entry name" value="Cyt_P450_CS"/>
</dbReference>
<dbReference type="Pfam" id="PF00067">
    <property type="entry name" value="p450"/>
    <property type="match status" value="1"/>
</dbReference>
<reference evidence="8" key="1">
    <citation type="journal article" date="2014" name="Int. J. Syst. Evol. Microbiol.">
        <title>Complete genome sequence of Corynebacterium casei LMG S-19264T (=DSM 44701T), isolated from a smear-ripened cheese.</title>
        <authorList>
            <consortium name="US DOE Joint Genome Institute (JGI-PGF)"/>
            <person name="Walter F."/>
            <person name="Albersmeier A."/>
            <person name="Kalinowski J."/>
            <person name="Ruckert C."/>
        </authorList>
    </citation>
    <scope>NUCLEOTIDE SEQUENCE</scope>
    <source>
        <strain evidence="8">JCM 3051</strain>
    </source>
</reference>
<dbReference type="GO" id="GO:0004497">
    <property type="term" value="F:monooxygenase activity"/>
    <property type="evidence" value="ECO:0007669"/>
    <property type="project" value="UniProtKB-KW"/>
</dbReference>
<comment type="caution">
    <text evidence="8">The sequence shown here is derived from an EMBL/GenBank/DDBJ whole genome shotgun (WGS) entry which is preliminary data.</text>
</comment>
<accession>A0A8H9GDP8</accession>
<dbReference type="FunFam" id="1.10.630.10:FF:000018">
    <property type="entry name" value="Cytochrome P450 monooxygenase"/>
    <property type="match status" value="1"/>
</dbReference>
<keyword evidence="9" id="KW-1185">Reference proteome</keyword>
<dbReference type="PROSITE" id="PS00086">
    <property type="entry name" value="CYTOCHROME_P450"/>
    <property type="match status" value="1"/>
</dbReference>
<organism evidence="8 9">
    <name type="scientific">Promicromonospora citrea</name>
    <dbReference type="NCBI Taxonomy" id="43677"/>
    <lineage>
        <taxon>Bacteria</taxon>
        <taxon>Bacillati</taxon>
        <taxon>Actinomycetota</taxon>
        <taxon>Actinomycetes</taxon>
        <taxon>Micrococcales</taxon>
        <taxon>Promicromonosporaceae</taxon>
        <taxon>Promicromonospora</taxon>
    </lineage>
</organism>
<sequence length="397" mass="42505">METLVLDAAGRAPLEEVERLRARGPVTRVGLPGGVEAWAVTDLALLRPLLVDPRVSKDSHQHWTALVNGEITREWPLFTWVTSKSMFNSYGAEHRRLRKVAARAFTARRTRAMQPKIEAATAGALDRLAAAGAHGAVVDLREEFAYPIPIEVICDLLGVPDAQRTDMRRYADVLMDTSATAEDALATQLALRTLIIQLVEAKREEPGEDLTSVLAAELPVTEAAGTAQLGLIAGHETTVNLLASAVRLLLTHPDVLAAARAGEVTWEAVVDETLRVAPPVVYIPLRFAVEDLELGGVPIAQGDPIIAVFGAPGRDPGLHERPAVFDPARADRTHIAFGAGAHHCPGEPLARLEAEIALPALFERFPGLRLADPDADLGEVPGFVANGPARLPALLGD</sequence>
<evidence type="ECO:0000256" key="4">
    <source>
        <dbReference type="ARBA" id="ARBA00023002"/>
    </source>
</evidence>
<dbReference type="Gene3D" id="1.10.630.10">
    <property type="entry name" value="Cytochrome P450"/>
    <property type="match status" value="1"/>
</dbReference>
<name>A0A8H9GDP8_9MICO</name>
<evidence type="ECO:0000313" key="9">
    <source>
        <dbReference type="Proteomes" id="UP000655589"/>
    </source>
</evidence>
<keyword evidence="6 7" id="KW-0503">Monooxygenase</keyword>
<keyword evidence="3 7" id="KW-0479">Metal-binding</keyword>
<dbReference type="GO" id="GO:0016705">
    <property type="term" value="F:oxidoreductase activity, acting on paired donors, with incorporation or reduction of molecular oxygen"/>
    <property type="evidence" value="ECO:0007669"/>
    <property type="project" value="InterPro"/>
</dbReference>
<protein>
    <submittedName>
        <fullName evidence="8">Cytochrome P450</fullName>
    </submittedName>
</protein>
<dbReference type="PANTHER" id="PTHR46696:SF1">
    <property type="entry name" value="CYTOCHROME P450 YJIB-RELATED"/>
    <property type="match status" value="1"/>
</dbReference>
<proteinExistence type="inferred from homology"/>
<evidence type="ECO:0000256" key="5">
    <source>
        <dbReference type="ARBA" id="ARBA00023004"/>
    </source>
</evidence>
<dbReference type="InterPro" id="IPR036396">
    <property type="entry name" value="Cyt_P450_sf"/>
</dbReference>
<dbReference type="AlphaFoldDB" id="A0A8H9GDP8"/>
<dbReference type="EMBL" id="BMPT01000001">
    <property type="protein sequence ID" value="GGM11088.1"/>
    <property type="molecule type" value="Genomic_DNA"/>
</dbReference>
<comment type="similarity">
    <text evidence="1 7">Belongs to the cytochrome P450 family.</text>
</comment>
<evidence type="ECO:0000313" key="8">
    <source>
        <dbReference type="EMBL" id="GGM11088.1"/>
    </source>
</evidence>
<reference evidence="8" key="2">
    <citation type="submission" date="2020-09" db="EMBL/GenBank/DDBJ databases">
        <authorList>
            <person name="Sun Q."/>
            <person name="Ohkuma M."/>
        </authorList>
    </citation>
    <scope>NUCLEOTIDE SEQUENCE</scope>
    <source>
        <strain evidence="8">JCM 3051</strain>
    </source>
</reference>
<dbReference type="PANTHER" id="PTHR46696">
    <property type="entry name" value="P450, PUTATIVE (EUROFUNG)-RELATED"/>
    <property type="match status" value="1"/>
</dbReference>
<evidence type="ECO:0000256" key="2">
    <source>
        <dbReference type="ARBA" id="ARBA00022617"/>
    </source>
</evidence>
<keyword evidence="4 7" id="KW-0560">Oxidoreductase</keyword>
<dbReference type="GO" id="GO:0005506">
    <property type="term" value="F:iron ion binding"/>
    <property type="evidence" value="ECO:0007669"/>
    <property type="project" value="InterPro"/>
</dbReference>
<keyword evidence="5 7" id="KW-0408">Iron</keyword>
<keyword evidence="2 7" id="KW-0349">Heme</keyword>
<dbReference type="InterPro" id="IPR002397">
    <property type="entry name" value="Cyt_P450_B"/>
</dbReference>